<dbReference type="Gene3D" id="2.20.100.10">
    <property type="entry name" value="Thrombospondin type-1 (TSP1) repeat"/>
    <property type="match status" value="1"/>
</dbReference>
<keyword evidence="3" id="KW-1185">Reference proteome</keyword>
<dbReference type="AlphaFoldDB" id="A0A0C2F6J2"/>
<protein>
    <submittedName>
        <fullName evidence="2">Thrombospondin type 1 domain protein</fullName>
    </submittedName>
</protein>
<dbReference type="Proteomes" id="UP000054047">
    <property type="component" value="Unassembled WGS sequence"/>
</dbReference>
<dbReference type="OrthoDB" id="6051778at2759"/>
<dbReference type="InterPro" id="IPR038877">
    <property type="entry name" value="THSD1"/>
</dbReference>
<dbReference type="InterPro" id="IPR036383">
    <property type="entry name" value="TSP1_rpt_sf"/>
</dbReference>
<dbReference type="SUPFAM" id="SSF82895">
    <property type="entry name" value="TSP-1 type 1 repeat"/>
    <property type="match status" value="1"/>
</dbReference>
<dbReference type="PROSITE" id="PS50092">
    <property type="entry name" value="TSP1"/>
    <property type="match status" value="1"/>
</dbReference>
<accession>A0A0C2F6J2</accession>
<keyword evidence="1" id="KW-1015">Disulfide bond</keyword>
<gene>
    <name evidence="2" type="ORF">ANCDUO_27405</name>
</gene>
<sequence length="69" mass="7720">MWSPWSECSATCGESIQKRFRYCENSDPKRGVDCKGELMETKPCKVPDCIGTVVLTPIQSWQIAPVAVQ</sequence>
<evidence type="ECO:0000313" key="3">
    <source>
        <dbReference type="Proteomes" id="UP000054047"/>
    </source>
</evidence>
<name>A0A0C2F6J2_9BILA</name>
<evidence type="ECO:0000256" key="1">
    <source>
        <dbReference type="ARBA" id="ARBA00023157"/>
    </source>
</evidence>
<evidence type="ECO:0000313" key="2">
    <source>
        <dbReference type="EMBL" id="KIH42609.1"/>
    </source>
</evidence>
<dbReference type="Pfam" id="PF00090">
    <property type="entry name" value="TSP_1"/>
    <property type="match status" value="1"/>
</dbReference>
<dbReference type="FunFam" id="2.20.100.10:FF:000001">
    <property type="entry name" value="semaphorin-5A isoform X1"/>
    <property type="match status" value="1"/>
</dbReference>
<dbReference type="GO" id="GO:0071944">
    <property type="term" value="C:cell periphery"/>
    <property type="evidence" value="ECO:0007669"/>
    <property type="project" value="TreeGrafter"/>
</dbReference>
<dbReference type="PANTHER" id="PTHR16311:SF3">
    <property type="entry name" value="THROMBOSPONDIN TYPE-1 DOMAIN-CONTAINING PROTEIN 1"/>
    <property type="match status" value="1"/>
</dbReference>
<reference evidence="2 3" key="1">
    <citation type="submission" date="2013-12" db="EMBL/GenBank/DDBJ databases">
        <title>Draft genome of the parsitic nematode Ancylostoma duodenale.</title>
        <authorList>
            <person name="Mitreva M."/>
        </authorList>
    </citation>
    <scope>NUCLEOTIDE SEQUENCE [LARGE SCALE GENOMIC DNA]</scope>
    <source>
        <strain evidence="2 3">Zhejiang</strain>
    </source>
</reference>
<organism evidence="2 3">
    <name type="scientific">Ancylostoma duodenale</name>
    <dbReference type="NCBI Taxonomy" id="51022"/>
    <lineage>
        <taxon>Eukaryota</taxon>
        <taxon>Metazoa</taxon>
        <taxon>Ecdysozoa</taxon>
        <taxon>Nematoda</taxon>
        <taxon>Chromadorea</taxon>
        <taxon>Rhabditida</taxon>
        <taxon>Rhabditina</taxon>
        <taxon>Rhabditomorpha</taxon>
        <taxon>Strongyloidea</taxon>
        <taxon>Ancylostomatidae</taxon>
        <taxon>Ancylostomatinae</taxon>
        <taxon>Ancylostoma</taxon>
    </lineage>
</organism>
<proteinExistence type="predicted"/>
<dbReference type="InterPro" id="IPR000884">
    <property type="entry name" value="TSP1_rpt"/>
</dbReference>
<dbReference type="EMBL" id="KN794785">
    <property type="protein sequence ID" value="KIH42609.1"/>
    <property type="molecule type" value="Genomic_DNA"/>
</dbReference>
<dbReference type="PANTHER" id="PTHR16311">
    <property type="entry name" value="THROMBOSPONDIN TYPE I DOMAIN-CONTAINING 1"/>
    <property type="match status" value="1"/>
</dbReference>
<dbReference type="SMART" id="SM00209">
    <property type="entry name" value="TSP1"/>
    <property type="match status" value="1"/>
</dbReference>